<evidence type="ECO:0000256" key="3">
    <source>
        <dbReference type="ARBA" id="ARBA00023155"/>
    </source>
</evidence>
<comment type="subcellular location">
    <subcellularLocation>
        <location evidence="1 5 6">Nucleus</location>
    </subcellularLocation>
</comment>
<evidence type="ECO:0000256" key="5">
    <source>
        <dbReference type="PROSITE-ProRule" id="PRU00108"/>
    </source>
</evidence>
<evidence type="ECO:0000256" key="2">
    <source>
        <dbReference type="ARBA" id="ARBA00023125"/>
    </source>
</evidence>
<dbReference type="GeneID" id="89926789"/>
<comment type="caution">
    <text evidence="9">The sequence shown here is derived from an EMBL/GenBank/DDBJ whole genome shotgun (WGS) entry which is preliminary data.</text>
</comment>
<dbReference type="PROSITE" id="PS50071">
    <property type="entry name" value="HOMEOBOX_2"/>
    <property type="match status" value="1"/>
</dbReference>
<feature type="region of interest" description="Disordered" evidence="7">
    <location>
        <begin position="352"/>
        <end position="479"/>
    </location>
</feature>
<protein>
    <recommendedName>
        <fullName evidence="8">Homeobox domain-containing protein</fullName>
    </recommendedName>
</protein>
<feature type="DNA-binding region" description="Homeobox" evidence="5">
    <location>
        <begin position="175"/>
        <end position="235"/>
    </location>
</feature>
<evidence type="ECO:0000313" key="10">
    <source>
        <dbReference type="Proteomes" id="UP001337655"/>
    </source>
</evidence>
<dbReference type="PANTHER" id="PTHR24208">
    <property type="entry name" value="LIM/HOMEOBOX PROTEIN LHX"/>
    <property type="match status" value="1"/>
</dbReference>
<dbReference type="CDD" id="cd00086">
    <property type="entry name" value="homeodomain"/>
    <property type="match status" value="1"/>
</dbReference>
<dbReference type="Gene3D" id="1.10.10.60">
    <property type="entry name" value="Homeodomain-like"/>
    <property type="match status" value="1"/>
</dbReference>
<sequence>MSDTDAKLNEYQWQPAQGALLTTTALPQNAFLSEASLSNASGAPRPARGAQGQQAVQQMRPPLRSHKSFPYSLGPSSRSQDGSHQDPKNTNAMADFKERVVSFGPQPTGNSALPQPSYGGSAPTSPVGRLTPNSPNEEQDDAQMEDEDMESDAAEEGEGEERQPRTAAEIRAQKRKMKRFRLTHNQTRFLMSEFARQAHPDAAHRERLSREIPGLSPRQVQVWFQNRRAKLKRLTTDDRESIMRSRALPAGFDMTQALHAPFGAPTPTGSTPTASPQTFAPYAPVGSGSTPGPLTLDTMRRPSQYQPYMPQYSSPTGVTPALGGFAFTPPQSATETLSPASAQGISSAFSFQPSDTMRRYPYGLQTGGQGGYSGHGPQVPRLHTHDRLTRPTGEAAGSPLRSSISYSGLNAGSVAQQPGERSSSFSEHSSYTHERTRQPRPSIHTGVGGSGPYGLGFSYSQIPSYQSSGQPQQSPVEASPQLPATLDQYRRNSSHVAGSSISYPHYASTTYAPAQIPQYSYYNTAYNNPSDYPSYQQMSDQRLQRDSVTQSSRHQQQQQQQQSYTPMTSQSQHFGPLMSSADQPQSMTSPGDNSDGGVPVNPPF</sequence>
<evidence type="ECO:0000256" key="4">
    <source>
        <dbReference type="ARBA" id="ARBA00023242"/>
    </source>
</evidence>
<feature type="compositionally biased region" description="Polar residues" evidence="7">
    <location>
        <begin position="580"/>
        <end position="592"/>
    </location>
</feature>
<feature type="compositionally biased region" description="Acidic residues" evidence="7">
    <location>
        <begin position="137"/>
        <end position="159"/>
    </location>
</feature>
<evidence type="ECO:0000259" key="8">
    <source>
        <dbReference type="PROSITE" id="PS50071"/>
    </source>
</evidence>
<accession>A0AAV9PCJ4</accession>
<keyword evidence="3 5" id="KW-0371">Homeobox</keyword>
<feature type="compositionally biased region" description="Low complexity" evidence="7">
    <location>
        <begin position="547"/>
        <end position="572"/>
    </location>
</feature>
<evidence type="ECO:0000256" key="6">
    <source>
        <dbReference type="RuleBase" id="RU000682"/>
    </source>
</evidence>
<feature type="compositionally biased region" description="Polar residues" evidence="7">
    <location>
        <begin position="531"/>
        <end position="541"/>
    </location>
</feature>
<dbReference type="GO" id="GO:0000981">
    <property type="term" value="F:DNA-binding transcription factor activity, RNA polymerase II-specific"/>
    <property type="evidence" value="ECO:0007669"/>
    <property type="project" value="TreeGrafter"/>
</dbReference>
<evidence type="ECO:0000256" key="1">
    <source>
        <dbReference type="ARBA" id="ARBA00004123"/>
    </source>
</evidence>
<dbReference type="GO" id="GO:0000977">
    <property type="term" value="F:RNA polymerase II transcription regulatory region sequence-specific DNA binding"/>
    <property type="evidence" value="ECO:0007669"/>
    <property type="project" value="TreeGrafter"/>
</dbReference>
<dbReference type="SUPFAM" id="SSF46689">
    <property type="entry name" value="Homeodomain-like"/>
    <property type="match status" value="1"/>
</dbReference>
<dbReference type="PANTHER" id="PTHR24208:SF166">
    <property type="entry name" value="LIM HOMEOBOX TRANSCRIPTION FACTOR 1 ALPHA, ISOFORM B"/>
    <property type="match status" value="1"/>
</dbReference>
<evidence type="ECO:0000256" key="7">
    <source>
        <dbReference type="SAM" id="MobiDB-lite"/>
    </source>
</evidence>
<dbReference type="SMART" id="SM00389">
    <property type="entry name" value="HOX"/>
    <property type="match status" value="1"/>
</dbReference>
<feature type="domain" description="Homeobox" evidence="8">
    <location>
        <begin position="173"/>
        <end position="234"/>
    </location>
</feature>
<dbReference type="AlphaFoldDB" id="A0AAV9PCJ4"/>
<feature type="compositionally biased region" description="Gly residues" evidence="7">
    <location>
        <begin position="365"/>
        <end position="374"/>
    </location>
</feature>
<dbReference type="Pfam" id="PF00046">
    <property type="entry name" value="Homeodomain"/>
    <property type="match status" value="1"/>
</dbReference>
<reference evidence="9 10" key="1">
    <citation type="submission" date="2023-08" db="EMBL/GenBank/DDBJ databases">
        <title>Black Yeasts Isolated from many extreme environments.</title>
        <authorList>
            <person name="Coleine C."/>
            <person name="Stajich J.E."/>
            <person name="Selbmann L."/>
        </authorList>
    </citation>
    <scope>NUCLEOTIDE SEQUENCE [LARGE SCALE GENOMIC DNA]</scope>
    <source>
        <strain evidence="9 10">CCFEE 5935</strain>
    </source>
</reference>
<feature type="compositionally biased region" description="Polar residues" evidence="7">
    <location>
        <begin position="105"/>
        <end position="114"/>
    </location>
</feature>
<feature type="compositionally biased region" description="Low complexity" evidence="7">
    <location>
        <begin position="42"/>
        <end position="62"/>
    </location>
</feature>
<proteinExistence type="predicted"/>
<feature type="compositionally biased region" description="Low complexity" evidence="7">
    <location>
        <begin position="458"/>
        <end position="475"/>
    </location>
</feature>
<organism evidence="9 10">
    <name type="scientific">Saxophila tyrrhenica</name>
    <dbReference type="NCBI Taxonomy" id="1690608"/>
    <lineage>
        <taxon>Eukaryota</taxon>
        <taxon>Fungi</taxon>
        <taxon>Dikarya</taxon>
        <taxon>Ascomycota</taxon>
        <taxon>Pezizomycotina</taxon>
        <taxon>Dothideomycetes</taxon>
        <taxon>Dothideomycetidae</taxon>
        <taxon>Mycosphaerellales</taxon>
        <taxon>Extremaceae</taxon>
        <taxon>Saxophila</taxon>
    </lineage>
</organism>
<keyword evidence="2 5" id="KW-0238">DNA-binding</keyword>
<dbReference type="EMBL" id="JAVRRT010000008">
    <property type="protein sequence ID" value="KAK5169472.1"/>
    <property type="molecule type" value="Genomic_DNA"/>
</dbReference>
<feature type="compositionally biased region" description="Polar residues" evidence="7">
    <location>
        <begin position="400"/>
        <end position="421"/>
    </location>
</feature>
<feature type="region of interest" description="Disordered" evidence="7">
    <location>
        <begin position="531"/>
        <end position="604"/>
    </location>
</feature>
<dbReference type="InterPro" id="IPR050453">
    <property type="entry name" value="LIM_Homeobox_TF"/>
</dbReference>
<name>A0AAV9PCJ4_9PEZI</name>
<feature type="region of interest" description="Disordered" evidence="7">
    <location>
        <begin position="36"/>
        <end position="168"/>
    </location>
</feature>
<evidence type="ECO:0000313" key="9">
    <source>
        <dbReference type="EMBL" id="KAK5169472.1"/>
    </source>
</evidence>
<gene>
    <name evidence="9" type="ORF">LTR77_005448</name>
</gene>
<dbReference type="Proteomes" id="UP001337655">
    <property type="component" value="Unassembled WGS sequence"/>
</dbReference>
<dbReference type="GO" id="GO:0005634">
    <property type="term" value="C:nucleus"/>
    <property type="evidence" value="ECO:0007669"/>
    <property type="project" value="UniProtKB-SubCell"/>
</dbReference>
<keyword evidence="4 5" id="KW-0539">Nucleus</keyword>
<dbReference type="InterPro" id="IPR009057">
    <property type="entry name" value="Homeodomain-like_sf"/>
</dbReference>
<keyword evidence="10" id="KW-1185">Reference proteome</keyword>
<dbReference type="InterPro" id="IPR001356">
    <property type="entry name" value="HD"/>
</dbReference>
<dbReference type="RefSeq" id="XP_064658818.1">
    <property type="nucleotide sequence ID" value="XM_064802693.1"/>
</dbReference>